<evidence type="ECO:0000313" key="3">
    <source>
        <dbReference type="Proteomes" id="UP000250266"/>
    </source>
</evidence>
<dbReference type="Proteomes" id="UP000250266">
    <property type="component" value="Unassembled WGS sequence"/>
</dbReference>
<dbReference type="EMBL" id="KV745146">
    <property type="protein sequence ID" value="OCK77200.1"/>
    <property type="molecule type" value="Genomic_DNA"/>
</dbReference>
<sequence length="305" mass="34380">MLPSSRLYERLGAMPSNPEDPESVAELVVVAFGAFERYYVCWRNQAGEYKQDSYGLPARLHEWLYPVNGQGRHFPTLQVVLGRGDEFFASDKDGKLENVDIDLREKIPRVDSPVEKTERSALRRSRTLSFVRPTSDPVSKPFSPIIESPNRSSASTVVRQPRERPRSIAFTSALFSQFLEREKPRKACICTQQSQPSSRSGYVDASVQTDQEPVPIHQSSIAIESDISTVASHSSRTSISEISTPLTTVSAAPNPVVMGRMLDYFNAPKYQLGDALRSTYHHVPVYPDFELCHTWMSVLDRRRTV</sequence>
<accession>A0A8E2E4E9</accession>
<evidence type="ECO:0000313" key="2">
    <source>
        <dbReference type="EMBL" id="OCK77200.1"/>
    </source>
</evidence>
<gene>
    <name evidence="2" type="ORF">K432DRAFT_304763</name>
</gene>
<protein>
    <submittedName>
        <fullName evidence="2">Uncharacterized protein</fullName>
    </submittedName>
</protein>
<feature type="compositionally biased region" description="Polar residues" evidence="1">
    <location>
        <begin position="149"/>
        <end position="158"/>
    </location>
</feature>
<reference evidence="2 3" key="1">
    <citation type="journal article" date="2016" name="Nat. Commun.">
        <title>Ectomycorrhizal ecology is imprinted in the genome of the dominant symbiotic fungus Cenococcum geophilum.</title>
        <authorList>
            <consortium name="DOE Joint Genome Institute"/>
            <person name="Peter M."/>
            <person name="Kohler A."/>
            <person name="Ohm R.A."/>
            <person name="Kuo A."/>
            <person name="Krutzmann J."/>
            <person name="Morin E."/>
            <person name="Arend M."/>
            <person name="Barry K.W."/>
            <person name="Binder M."/>
            <person name="Choi C."/>
            <person name="Clum A."/>
            <person name="Copeland A."/>
            <person name="Grisel N."/>
            <person name="Haridas S."/>
            <person name="Kipfer T."/>
            <person name="LaButti K."/>
            <person name="Lindquist E."/>
            <person name="Lipzen A."/>
            <person name="Maire R."/>
            <person name="Meier B."/>
            <person name="Mihaltcheva S."/>
            <person name="Molinier V."/>
            <person name="Murat C."/>
            <person name="Poggeler S."/>
            <person name="Quandt C.A."/>
            <person name="Sperisen C."/>
            <person name="Tritt A."/>
            <person name="Tisserant E."/>
            <person name="Crous P.W."/>
            <person name="Henrissat B."/>
            <person name="Nehls U."/>
            <person name="Egli S."/>
            <person name="Spatafora J.W."/>
            <person name="Grigoriev I.V."/>
            <person name="Martin F.M."/>
        </authorList>
    </citation>
    <scope>NUCLEOTIDE SEQUENCE [LARGE SCALE GENOMIC DNA]</scope>
    <source>
        <strain evidence="2 3">CBS 459.81</strain>
    </source>
</reference>
<evidence type="ECO:0000256" key="1">
    <source>
        <dbReference type="SAM" id="MobiDB-lite"/>
    </source>
</evidence>
<dbReference type="OrthoDB" id="4120989at2759"/>
<organism evidence="2 3">
    <name type="scientific">Lepidopterella palustris CBS 459.81</name>
    <dbReference type="NCBI Taxonomy" id="1314670"/>
    <lineage>
        <taxon>Eukaryota</taxon>
        <taxon>Fungi</taxon>
        <taxon>Dikarya</taxon>
        <taxon>Ascomycota</taxon>
        <taxon>Pezizomycotina</taxon>
        <taxon>Dothideomycetes</taxon>
        <taxon>Pleosporomycetidae</taxon>
        <taxon>Mytilinidiales</taxon>
        <taxon>Argynnaceae</taxon>
        <taxon>Lepidopterella</taxon>
    </lineage>
</organism>
<proteinExistence type="predicted"/>
<name>A0A8E2E4E9_9PEZI</name>
<feature type="region of interest" description="Disordered" evidence="1">
    <location>
        <begin position="141"/>
        <end position="160"/>
    </location>
</feature>
<dbReference type="AlphaFoldDB" id="A0A8E2E4E9"/>
<keyword evidence="3" id="KW-1185">Reference proteome</keyword>